<evidence type="ECO:0008006" key="4">
    <source>
        <dbReference type="Google" id="ProtNLM"/>
    </source>
</evidence>
<dbReference type="RefSeq" id="WP_229839160.1">
    <property type="nucleotide sequence ID" value="NZ_BNAQ01000001.1"/>
</dbReference>
<feature type="region of interest" description="Disordered" evidence="1">
    <location>
        <begin position="1"/>
        <end position="35"/>
    </location>
</feature>
<comment type="caution">
    <text evidence="2">The sequence shown here is derived from an EMBL/GenBank/DDBJ whole genome shotgun (WGS) entry which is preliminary data.</text>
</comment>
<gene>
    <name evidence="2" type="ORF">GCM10008023_00640</name>
</gene>
<proteinExistence type="predicted"/>
<evidence type="ECO:0000313" key="2">
    <source>
        <dbReference type="EMBL" id="GHH06994.1"/>
    </source>
</evidence>
<protein>
    <recommendedName>
        <fullName evidence="4">SH3 domain-containing protein</fullName>
    </recommendedName>
</protein>
<reference evidence="3" key="1">
    <citation type="journal article" date="2019" name="Int. J. Syst. Evol. Microbiol.">
        <title>The Global Catalogue of Microorganisms (GCM) 10K type strain sequencing project: providing services to taxonomists for standard genome sequencing and annotation.</title>
        <authorList>
            <consortium name="The Broad Institute Genomics Platform"/>
            <consortium name="The Broad Institute Genome Sequencing Center for Infectious Disease"/>
            <person name="Wu L."/>
            <person name="Ma J."/>
        </authorList>
    </citation>
    <scope>NUCLEOTIDE SEQUENCE [LARGE SCALE GENOMIC DNA]</scope>
    <source>
        <strain evidence="3">CGMCC 1.8957</strain>
    </source>
</reference>
<organism evidence="2 3">
    <name type="scientific">Sphingomonas glacialis</name>
    <dbReference type="NCBI Taxonomy" id="658225"/>
    <lineage>
        <taxon>Bacteria</taxon>
        <taxon>Pseudomonadati</taxon>
        <taxon>Pseudomonadota</taxon>
        <taxon>Alphaproteobacteria</taxon>
        <taxon>Sphingomonadales</taxon>
        <taxon>Sphingomonadaceae</taxon>
        <taxon>Sphingomonas</taxon>
    </lineage>
</organism>
<feature type="compositionally biased region" description="Polar residues" evidence="1">
    <location>
        <begin position="1"/>
        <end position="23"/>
    </location>
</feature>
<dbReference type="Proteomes" id="UP000652430">
    <property type="component" value="Unassembled WGS sequence"/>
</dbReference>
<evidence type="ECO:0000256" key="1">
    <source>
        <dbReference type="SAM" id="MobiDB-lite"/>
    </source>
</evidence>
<name>A0ABQ3L6K5_9SPHN</name>
<sequence>MTISANLSATPRPNPHDSGSSGTPPRRSFALSGQSVELDPRTHAVRRDLADIRLADRVFAPHYASCVQRVVISATGLREDADPESAVLTDLKTGDVFEVLEFVKGRAWGRAPGAGLVGYVDADTLSWPAA</sequence>
<accession>A0ABQ3L6K5</accession>
<keyword evidence="3" id="KW-1185">Reference proteome</keyword>
<dbReference type="EMBL" id="BNAQ01000001">
    <property type="protein sequence ID" value="GHH06994.1"/>
    <property type="molecule type" value="Genomic_DNA"/>
</dbReference>
<evidence type="ECO:0000313" key="3">
    <source>
        <dbReference type="Proteomes" id="UP000652430"/>
    </source>
</evidence>